<feature type="domain" description="C2H2-type" evidence="12">
    <location>
        <begin position="287"/>
        <end position="314"/>
    </location>
</feature>
<reference evidence="13" key="1">
    <citation type="journal article" date="2020" name="Fungal Divers.">
        <title>Resolving the Mortierellaceae phylogeny through synthesis of multi-gene phylogenetics and phylogenomics.</title>
        <authorList>
            <person name="Vandepol N."/>
            <person name="Liber J."/>
            <person name="Desiro A."/>
            <person name="Na H."/>
            <person name="Kennedy M."/>
            <person name="Barry K."/>
            <person name="Grigoriev I.V."/>
            <person name="Miller A.N."/>
            <person name="O'Donnell K."/>
            <person name="Stajich J.E."/>
            <person name="Bonito G."/>
        </authorList>
    </citation>
    <scope>NUCLEOTIDE SEQUENCE</scope>
    <source>
        <strain evidence="13">CK1249</strain>
    </source>
</reference>
<dbReference type="GO" id="GO:0008270">
    <property type="term" value="F:zinc ion binding"/>
    <property type="evidence" value="ECO:0007669"/>
    <property type="project" value="UniProtKB-KW"/>
</dbReference>
<keyword evidence="3" id="KW-0677">Repeat</keyword>
<keyword evidence="5" id="KW-0862">Zinc</keyword>
<dbReference type="PROSITE" id="PS50157">
    <property type="entry name" value="ZINC_FINGER_C2H2_2"/>
    <property type="match status" value="2"/>
</dbReference>
<keyword evidence="2" id="KW-0479">Metal-binding</keyword>
<evidence type="ECO:0000256" key="4">
    <source>
        <dbReference type="ARBA" id="ARBA00022771"/>
    </source>
</evidence>
<dbReference type="InterPro" id="IPR036236">
    <property type="entry name" value="Znf_C2H2_sf"/>
</dbReference>
<evidence type="ECO:0000259" key="12">
    <source>
        <dbReference type="PROSITE" id="PS50157"/>
    </source>
</evidence>
<evidence type="ECO:0000256" key="11">
    <source>
        <dbReference type="SAM" id="MobiDB-lite"/>
    </source>
</evidence>
<accession>A0A9P6J8G8</accession>
<dbReference type="Proteomes" id="UP000738359">
    <property type="component" value="Unassembled WGS sequence"/>
</dbReference>
<keyword evidence="7" id="KW-0804">Transcription</keyword>
<dbReference type="FunFam" id="3.30.160.60:FF:000358">
    <property type="entry name" value="zinc finger protein 24"/>
    <property type="match status" value="1"/>
</dbReference>
<dbReference type="SMART" id="SM00355">
    <property type="entry name" value="ZnF_C2H2"/>
    <property type="match status" value="2"/>
</dbReference>
<evidence type="ECO:0000256" key="9">
    <source>
        <dbReference type="ARBA" id="ARBA00038474"/>
    </source>
</evidence>
<feature type="compositionally biased region" description="Basic and acidic residues" evidence="11">
    <location>
        <begin position="33"/>
        <end position="54"/>
    </location>
</feature>
<evidence type="ECO:0000256" key="2">
    <source>
        <dbReference type="ARBA" id="ARBA00022723"/>
    </source>
</evidence>
<feature type="domain" description="C2H2-type" evidence="12">
    <location>
        <begin position="315"/>
        <end position="344"/>
    </location>
</feature>
<dbReference type="PANTHER" id="PTHR23233:SF84">
    <property type="entry name" value="FI23031P1"/>
    <property type="match status" value="1"/>
</dbReference>
<dbReference type="FunFam" id="3.30.160.60:FF:000425">
    <property type="entry name" value="PLAG1 like zinc finger 1"/>
    <property type="match status" value="1"/>
</dbReference>
<evidence type="ECO:0000256" key="5">
    <source>
        <dbReference type="ARBA" id="ARBA00022833"/>
    </source>
</evidence>
<name>A0A9P6J8G8_MORAP</name>
<dbReference type="GO" id="GO:0000981">
    <property type="term" value="F:DNA-binding transcription factor activity, RNA polymerase II-specific"/>
    <property type="evidence" value="ECO:0007669"/>
    <property type="project" value="TreeGrafter"/>
</dbReference>
<dbReference type="InterPro" id="IPR051565">
    <property type="entry name" value="Sal_C2H2-zinc-finger"/>
</dbReference>
<dbReference type="EMBL" id="JAAAHY010000309">
    <property type="protein sequence ID" value="KAF9964897.1"/>
    <property type="molecule type" value="Genomic_DNA"/>
</dbReference>
<dbReference type="PANTHER" id="PTHR23233">
    <property type="entry name" value="SAL-LIKE PROTEIN"/>
    <property type="match status" value="1"/>
</dbReference>
<comment type="caution">
    <text evidence="13">The sequence shown here is derived from an EMBL/GenBank/DDBJ whole genome shotgun (WGS) entry which is preliminary data.</text>
</comment>
<keyword evidence="4 10" id="KW-0863">Zinc-finger</keyword>
<dbReference type="PROSITE" id="PS00028">
    <property type="entry name" value="ZINC_FINGER_C2H2_1"/>
    <property type="match status" value="2"/>
</dbReference>
<feature type="region of interest" description="Disordered" evidence="11">
    <location>
        <begin position="99"/>
        <end position="267"/>
    </location>
</feature>
<comment type="similarity">
    <text evidence="9">Belongs to the sal C2H2-type zinc-finger protein family.</text>
</comment>
<proteinExistence type="inferred from homology"/>
<evidence type="ECO:0000313" key="13">
    <source>
        <dbReference type="EMBL" id="KAF9964897.1"/>
    </source>
</evidence>
<evidence type="ECO:0000256" key="6">
    <source>
        <dbReference type="ARBA" id="ARBA00023015"/>
    </source>
</evidence>
<gene>
    <name evidence="13" type="ORF">BGZ70_005756</name>
</gene>
<evidence type="ECO:0000256" key="1">
    <source>
        <dbReference type="ARBA" id="ARBA00004123"/>
    </source>
</evidence>
<dbReference type="SUPFAM" id="SSF57667">
    <property type="entry name" value="beta-beta-alpha zinc fingers"/>
    <property type="match status" value="1"/>
</dbReference>
<organism evidence="13 14">
    <name type="scientific">Mortierella alpina</name>
    <name type="common">Oleaginous fungus</name>
    <name type="synonym">Mortierella renispora</name>
    <dbReference type="NCBI Taxonomy" id="64518"/>
    <lineage>
        <taxon>Eukaryota</taxon>
        <taxon>Fungi</taxon>
        <taxon>Fungi incertae sedis</taxon>
        <taxon>Mucoromycota</taxon>
        <taxon>Mortierellomycotina</taxon>
        <taxon>Mortierellomycetes</taxon>
        <taxon>Mortierellales</taxon>
        <taxon>Mortierellaceae</taxon>
        <taxon>Mortierella</taxon>
    </lineage>
</organism>
<keyword evidence="8" id="KW-0539">Nucleus</keyword>
<dbReference type="OrthoDB" id="6077919at2759"/>
<evidence type="ECO:0000256" key="8">
    <source>
        <dbReference type="ARBA" id="ARBA00023242"/>
    </source>
</evidence>
<evidence type="ECO:0000256" key="3">
    <source>
        <dbReference type="ARBA" id="ARBA00022737"/>
    </source>
</evidence>
<dbReference type="AlphaFoldDB" id="A0A9P6J8G8"/>
<protein>
    <recommendedName>
        <fullName evidence="12">C2H2-type domain-containing protein</fullName>
    </recommendedName>
</protein>
<evidence type="ECO:0000256" key="7">
    <source>
        <dbReference type="ARBA" id="ARBA00023163"/>
    </source>
</evidence>
<dbReference type="GO" id="GO:0005634">
    <property type="term" value="C:nucleus"/>
    <property type="evidence" value="ECO:0007669"/>
    <property type="project" value="UniProtKB-SubCell"/>
</dbReference>
<keyword evidence="14" id="KW-1185">Reference proteome</keyword>
<feature type="compositionally biased region" description="Acidic residues" evidence="11">
    <location>
        <begin position="122"/>
        <end position="152"/>
    </location>
</feature>
<feature type="compositionally biased region" description="Basic and acidic residues" evidence="11">
    <location>
        <begin position="153"/>
        <end position="162"/>
    </location>
</feature>
<evidence type="ECO:0000256" key="10">
    <source>
        <dbReference type="PROSITE-ProRule" id="PRU00042"/>
    </source>
</evidence>
<dbReference type="Pfam" id="PF00096">
    <property type="entry name" value="zf-C2H2"/>
    <property type="match status" value="2"/>
</dbReference>
<dbReference type="Gene3D" id="3.30.160.60">
    <property type="entry name" value="Classic Zinc Finger"/>
    <property type="match status" value="2"/>
</dbReference>
<keyword evidence="6" id="KW-0805">Transcription regulation</keyword>
<evidence type="ECO:0000313" key="14">
    <source>
        <dbReference type="Proteomes" id="UP000738359"/>
    </source>
</evidence>
<dbReference type="GO" id="GO:0000978">
    <property type="term" value="F:RNA polymerase II cis-regulatory region sequence-specific DNA binding"/>
    <property type="evidence" value="ECO:0007669"/>
    <property type="project" value="TreeGrafter"/>
</dbReference>
<feature type="region of interest" description="Disordered" evidence="11">
    <location>
        <begin position="1"/>
        <end position="75"/>
    </location>
</feature>
<comment type="subcellular location">
    <subcellularLocation>
        <location evidence="1">Nucleus</location>
    </subcellularLocation>
</comment>
<sequence>MGAQPHGLAARSERYVRGEGAPSQDHGFEGTLNEDRGYAAVKREPDADRLRDGNWSDGAAGQESRAGHNKRGAQETYSEFRSTLSATYWKEPQRVIRASVSESDLLTAEASQRRAPSRSDYPEDDVEEGDDQDEAEDDESDQIDELEEDEEDKDHIRVRSDEGLQYSYRQHPDGQGGASDDRRHHQQQQQQQQHPSGFDYDQESKRSFAGRPMHIPQHPRSYSYPHQHSGPYHQHGGPHYQSLPSSLALPNAAHPSSPKPPNRRGPYLSRQRALLAGLEATSPSSRYQCQYCHKRFSRPSSLRIHTYSHTGERPFKCSEEGCGRQFSVQSNMRRHLRVHRMGRMRPEFPLRD</sequence>
<dbReference type="InterPro" id="IPR013087">
    <property type="entry name" value="Znf_C2H2_type"/>
</dbReference>